<sequence>MMKQMVGRNNNSMQAANENEDEVCPRCCTDMCKKMKSNSASEKEMMNWKLEARNALKKYRIQRKAKLEEVKMLQDQNEKLKKKIKGIGNMNNEQPEVVDHNRAMVLPSQQRFSKCKNESKPTPKMQTTVKNLQMEILKRRKEFAMLPVMNTFHECMQNRIFISDKKISPVCNLPEVQENISQWIELQSLLCYQYLQIKHTISSQKDLIENGKCIWDLPMPANFNFYPLPKPTYFAYLEGKEKLELMAYLNKFPLPETFSKEKNKRFYRFTHARKKELEVVEFS</sequence>
<evidence type="ECO:0000313" key="3">
    <source>
        <dbReference type="EMBL" id="KRX38166.1"/>
    </source>
</evidence>
<proteinExistence type="predicted"/>
<evidence type="ECO:0000313" key="4">
    <source>
        <dbReference type="Proteomes" id="UP000055048"/>
    </source>
</evidence>
<gene>
    <name evidence="3" type="ORF">T05_2844</name>
</gene>
<protein>
    <submittedName>
        <fullName evidence="3">Uncharacterized protein</fullName>
    </submittedName>
</protein>
<dbReference type="OrthoDB" id="5918321at2759"/>
<evidence type="ECO:0000256" key="2">
    <source>
        <dbReference type="SAM" id="MobiDB-lite"/>
    </source>
</evidence>
<evidence type="ECO:0000256" key="1">
    <source>
        <dbReference type="SAM" id="Coils"/>
    </source>
</evidence>
<organism evidence="3 4">
    <name type="scientific">Trichinella murrelli</name>
    <dbReference type="NCBI Taxonomy" id="144512"/>
    <lineage>
        <taxon>Eukaryota</taxon>
        <taxon>Metazoa</taxon>
        <taxon>Ecdysozoa</taxon>
        <taxon>Nematoda</taxon>
        <taxon>Enoplea</taxon>
        <taxon>Dorylaimia</taxon>
        <taxon>Trichinellida</taxon>
        <taxon>Trichinellidae</taxon>
        <taxon>Trichinella</taxon>
    </lineage>
</organism>
<name>A0A0V0TGU0_9BILA</name>
<keyword evidence="4" id="KW-1185">Reference proteome</keyword>
<reference evidence="3 4" key="1">
    <citation type="submission" date="2015-01" db="EMBL/GenBank/DDBJ databases">
        <title>Evolution of Trichinella species and genotypes.</title>
        <authorList>
            <person name="Korhonen P.K."/>
            <person name="Edoardo P."/>
            <person name="Giuseppe L.R."/>
            <person name="Gasser R.B."/>
        </authorList>
    </citation>
    <scope>NUCLEOTIDE SEQUENCE [LARGE SCALE GENOMIC DNA]</scope>
    <source>
        <strain evidence="3">ISS417</strain>
    </source>
</reference>
<keyword evidence="1" id="KW-0175">Coiled coil</keyword>
<feature type="region of interest" description="Disordered" evidence="2">
    <location>
        <begin position="1"/>
        <end position="20"/>
    </location>
</feature>
<feature type="coiled-coil region" evidence="1">
    <location>
        <begin position="56"/>
        <end position="90"/>
    </location>
</feature>
<dbReference type="Proteomes" id="UP000055048">
    <property type="component" value="Unassembled WGS sequence"/>
</dbReference>
<feature type="compositionally biased region" description="Polar residues" evidence="2">
    <location>
        <begin position="7"/>
        <end position="17"/>
    </location>
</feature>
<dbReference type="AlphaFoldDB" id="A0A0V0TGU0"/>
<dbReference type="EMBL" id="JYDJ01000279">
    <property type="protein sequence ID" value="KRX38166.1"/>
    <property type="molecule type" value="Genomic_DNA"/>
</dbReference>
<accession>A0A0V0TGU0</accession>
<comment type="caution">
    <text evidence="3">The sequence shown here is derived from an EMBL/GenBank/DDBJ whole genome shotgun (WGS) entry which is preliminary data.</text>
</comment>